<proteinExistence type="predicted"/>
<dbReference type="Proteomes" id="UP000004846">
    <property type="component" value="Unassembled WGS sequence"/>
</dbReference>
<protein>
    <submittedName>
        <fullName evidence="2">Uncharacterized protein</fullName>
    </submittedName>
</protein>
<organism evidence="2 3">
    <name type="scientific">Enterococcus faecalis TX4248</name>
    <dbReference type="NCBI Taxonomy" id="749495"/>
    <lineage>
        <taxon>Bacteria</taxon>
        <taxon>Bacillati</taxon>
        <taxon>Bacillota</taxon>
        <taxon>Bacilli</taxon>
        <taxon>Lactobacillales</taxon>
        <taxon>Enterococcaceae</taxon>
        <taxon>Enterococcus</taxon>
    </lineage>
</organism>
<evidence type="ECO:0000313" key="3">
    <source>
        <dbReference type="Proteomes" id="UP000004846"/>
    </source>
</evidence>
<dbReference type="HOGENOM" id="CLU_3209154_0_0_9"/>
<keyword evidence="1" id="KW-0812">Transmembrane</keyword>
<name>A0A125W4T8_ENTFL</name>
<reference evidence="2 3" key="1">
    <citation type="submission" date="2010-07" db="EMBL/GenBank/DDBJ databases">
        <authorList>
            <person name="Sid Ahmed O."/>
        </authorList>
    </citation>
    <scope>NUCLEOTIDE SEQUENCE [LARGE SCALE GENOMIC DNA]</scope>
    <source>
        <strain evidence="2 3">TX4248</strain>
    </source>
</reference>
<accession>A0A125W4T8</accession>
<comment type="caution">
    <text evidence="2">The sequence shown here is derived from an EMBL/GenBank/DDBJ whole genome shotgun (WGS) entry which is preliminary data.</text>
</comment>
<keyword evidence="1" id="KW-0472">Membrane</keyword>
<evidence type="ECO:0000313" key="2">
    <source>
        <dbReference type="EMBL" id="EFM82375.1"/>
    </source>
</evidence>
<dbReference type="AlphaFoldDB" id="A0A125W4T8"/>
<evidence type="ECO:0000256" key="1">
    <source>
        <dbReference type="SAM" id="Phobius"/>
    </source>
</evidence>
<sequence length="44" mass="5100">FSNLILQFAIIKKKTENLFTIFGLLFILVVYNLNKVNSININEV</sequence>
<gene>
    <name evidence="2" type="ORF">HMPREF9498_01987</name>
</gene>
<feature type="transmembrane region" description="Helical" evidence="1">
    <location>
        <begin position="17"/>
        <end position="34"/>
    </location>
</feature>
<feature type="non-terminal residue" evidence="2">
    <location>
        <position position="1"/>
    </location>
</feature>
<keyword evidence="1" id="KW-1133">Transmembrane helix</keyword>
<dbReference type="EMBL" id="AEBR01000066">
    <property type="protein sequence ID" value="EFM82375.1"/>
    <property type="molecule type" value="Genomic_DNA"/>
</dbReference>